<evidence type="ECO:0000256" key="2">
    <source>
        <dbReference type="ARBA" id="ARBA00023015"/>
    </source>
</evidence>
<keyword evidence="3" id="KW-0804">Transcription</keyword>
<organism evidence="7 8">
    <name type="scientific">Camellia sinensis var. sinensis</name>
    <name type="common">China tea</name>
    <dbReference type="NCBI Taxonomy" id="542762"/>
    <lineage>
        <taxon>Eukaryota</taxon>
        <taxon>Viridiplantae</taxon>
        <taxon>Streptophyta</taxon>
        <taxon>Embryophyta</taxon>
        <taxon>Tracheophyta</taxon>
        <taxon>Spermatophyta</taxon>
        <taxon>Magnoliopsida</taxon>
        <taxon>eudicotyledons</taxon>
        <taxon>Gunneridae</taxon>
        <taxon>Pentapetalae</taxon>
        <taxon>asterids</taxon>
        <taxon>Ericales</taxon>
        <taxon>Theaceae</taxon>
        <taxon>Camellia</taxon>
    </lineage>
</organism>
<feature type="region of interest" description="Disordered" evidence="5">
    <location>
        <begin position="120"/>
        <end position="143"/>
    </location>
</feature>
<keyword evidence="8" id="KW-1185">Reference proteome</keyword>
<dbReference type="SMART" id="SM00353">
    <property type="entry name" value="HLH"/>
    <property type="match status" value="1"/>
</dbReference>
<dbReference type="Proteomes" id="UP000306102">
    <property type="component" value="Unassembled WGS sequence"/>
</dbReference>
<accession>A0A4S4DAX1</accession>
<dbReference type="GO" id="GO:0005634">
    <property type="term" value="C:nucleus"/>
    <property type="evidence" value="ECO:0007669"/>
    <property type="project" value="UniProtKB-SubCell"/>
</dbReference>
<dbReference type="InterPro" id="IPR045896">
    <property type="entry name" value="MYC1-like_bHLH"/>
</dbReference>
<gene>
    <name evidence="7" type="ORF">TEA_001093</name>
</gene>
<proteinExistence type="predicted"/>
<name>A0A4S4DAX1_CAMSN</name>
<feature type="region of interest" description="Disordered" evidence="5">
    <location>
        <begin position="236"/>
        <end position="255"/>
    </location>
</feature>
<dbReference type="InterPro" id="IPR011598">
    <property type="entry name" value="bHLH_dom"/>
</dbReference>
<keyword evidence="2" id="KW-0805">Transcription regulation</keyword>
<keyword evidence="4" id="KW-0539">Nucleus</keyword>
<dbReference type="Pfam" id="PF00010">
    <property type="entry name" value="HLH"/>
    <property type="match status" value="1"/>
</dbReference>
<protein>
    <recommendedName>
        <fullName evidence="6">BHLH domain-containing protein</fullName>
    </recommendedName>
</protein>
<dbReference type="PANTHER" id="PTHR46834:SF1">
    <property type="entry name" value="TRANSCRIPTION FACTOR BHLH10"/>
    <property type="match status" value="1"/>
</dbReference>
<feature type="compositionally biased region" description="Polar residues" evidence="5">
    <location>
        <begin position="397"/>
        <end position="413"/>
    </location>
</feature>
<dbReference type="GO" id="GO:0048658">
    <property type="term" value="P:anther wall tapetum development"/>
    <property type="evidence" value="ECO:0007669"/>
    <property type="project" value="InterPro"/>
</dbReference>
<dbReference type="GO" id="GO:0046983">
    <property type="term" value="F:protein dimerization activity"/>
    <property type="evidence" value="ECO:0007669"/>
    <property type="project" value="InterPro"/>
</dbReference>
<dbReference type="PANTHER" id="PTHR46834">
    <property type="entry name" value="TRANSCRIPTION FACTOR BHLH91"/>
    <property type="match status" value="1"/>
</dbReference>
<evidence type="ECO:0000259" key="6">
    <source>
        <dbReference type="PROSITE" id="PS50888"/>
    </source>
</evidence>
<reference evidence="7 8" key="1">
    <citation type="journal article" date="2018" name="Proc. Natl. Acad. Sci. U.S.A.">
        <title>Draft genome sequence of Camellia sinensis var. sinensis provides insights into the evolution of the tea genome and tea quality.</title>
        <authorList>
            <person name="Wei C."/>
            <person name="Yang H."/>
            <person name="Wang S."/>
            <person name="Zhao J."/>
            <person name="Liu C."/>
            <person name="Gao L."/>
            <person name="Xia E."/>
            <person name="Lu Y."/>
            <person name="Tai Y."/>
            <person name="She G."/>
            <person name="Sun J."/>
            <person name="Cao H."/>
            <person name="Tong W."/>
            <person name="Gao Q."/>
            <person name="Li Y."/>
            <person name="Deng W."/>
            <person name="Jiang X."/>
            <person name="Wang W."/>
            <person name="Chen Q."/>
            <person name="Zhang S."/>
            <person name="Li H."/>
            <person name="Wu J."/>
            <person name="Wang P."/>
            <person name="Li P."/>
            <person name="Shi C."/>
            <person name="Zheng F."/>
            <person name="Jian J."/>
            <person name="Huang B."/>
            <person name="Shan D."/>
            <person name="Shi M."/>
            <person name="Fang C."/>
            <person name="Yue Y."/>
            <person name="Li F."/>
            <person name="Li D."/>
            <person name="Wei S."/>
            <person name="Han B."/>
            <person name="Jiang C."/>
            <person name="Yin Y."/>
            <person name="Xia T."/>
            <person name="Zhang Z."/>
            <person name="Bennetzen J.L."/>
            <person name="Zhao S."/>
            <person name="Wan X."/>
        </authorList>
    </citation>
    <scope>NUCLEOTIDE SEQUENCE [LARGE SCALE GENOMIC DNA]</scope>
    <source>
        <strain evidence="8">cv. Shuchazao</strain>
        <tissue evidence="7">Leaf</tissue>
    </source>
</reference>
<evidence type="ECO:0000313" key="8">
    <source>
        <dbReference type="Proteomes" id="UP000306102"/>
    </source>
</evidence>
<dbReference type="InterPro" id="IPR036638">
    <property type="entry name" value="HLH_DNA-bd_sf"/>
</dbReference>
<dbReference type="InterPro" id="IPR045895">
    <property type="entry name" value="bHLH91-like"/>
</dbReference>
<dbReference type="Gene3D" id="4.10.280.10">
    <property type="entry name" value="Helix-loop-helix DNA-binding domain"/>
    <property type="match status" value="1"/>
</dbReference>
<evidence type="ECO:0000256" key="1">
    <source>
        <dbReference type="ARBA" id="ARBA00004123"/>
    </source>
</evidence>
<evidence type="ECO:0000256" key="3">
    <source>
        <dbReference type="ARBA" id="ARBA00023163"/>
    </source>
</evidence>
<dbReference type="EMBL" id="SDRB02011870">
    <property type="protein sequence ID" value="THF99691.1"/>
    <property type="molecule type" value="Genomic_DNA"/>
</dbReference>
<feature type="compositionally biased region" description="Low complexity" evidence="5">
    <location>
        <begin position="130"/>
        <end position="140"/>
    </location>
</feature>
<dbReference type="SUPFAM" id="SSF47459">
    <property type="entry name" value="HLH, helix-loop-helix DNA-binding domain"/>
    <property type="match status" value="1"/>
</dbReference>
<comment type="caution">
    <text evidence="7">The sequence shown here is derived from an EMBL/GenBank/DDBJ whole genome shotgun (WGS) entry which is preliminary data.</text>
</comment>
<dbReference type="GO" id="GO:0006355">
    <property type="term" value="P:regulation of DNA-templated transcription"/>
    <property type="evidence" value="ECO:0007669"/>
    <property type="project" value="InterPro"/>
</dbReference>
<feature type="domain" description="BHLH" evidence="6">
    <location>
        <begin position="282"/>
        <end position="359"/>
    </location>
</feature>
<dbReference type="PROSITE" id="PS50888">
    <property type="entry name" value="BHLH"/>
    <property type="match status" value="1"/>
</dbReference>
<dbReference type="AlphaFoldDB" id="A0A4S4DAX1"/>
<sequence>MYEEIACFDPNTTMQEGLAEDGLSQNVPNYTPSFSMEDLSYHQNPPPEEPAGAAAAAAVEVGLQQQMGSNMKHCYNNNNNNNNFIDTHLTQEVVHNSNQVLQYDQSNWDNNFNHEIQEMSFHNPPHHHQSFNNSSSQTDDPYPPTPDLLNLFQLPRCSLPNSSLSFMTPTQKSANFQASLGFLGHLPSAMDTASASSVIYDPLFHLNLPAQPPLFRELFQSGPHVYNLEGSRTDSLFGGGGADERRGSGGMYQDGERRHFDSGVLEFTGDMSCMASRGSNRKGTTKHCATDRQKREYMNDKYKALSSLVPNPSKKHFNQTHKNKWMNNNASILLCLVGVQTKSDRASVVGDAIEYIKELLRTVNELKILVEKKRCGRERSKRHKTEDGSATGHGECSNITPDPEQSYNGSTLRSSWLQRKSKDTEVDIRIIDDEVTIKLGQRKKINCLLIVSKVLDELQLDIQHVSGGLVGDNYSYLFNSKICEGSSVYASAIANKLIEVMNRQDAAIPPTSSYYG</sequence>
<evidence type="ECO:0000313" key="7">
    <source>
        <dbReference type="EMBL" id="THF99691.1"/>
    </source>
</evidence>
<dbReference type="CDD" id="cd18918">
    <property type="entry name" value="bHLH_AtMYC1_like"/>
    <property type="match status" value="1"/>
</dbReference>
<feature type="region of interest" description="Disordered" evidence="5">
    <location>
        <begin position="378"/>
        <end position="413"/>
    </location>
</feature>
<comment type="subcellular location">
    <subcellularLocation>
        <location evidence="1">Nucleus</location>
    </subcellularLocation>
</comment>
<evidence type="ECO:0000256" key="4">
    <source>
        <dbReference type="ARBA" id="ARBA00023242"/>
    </source>
</evidence>
<evidence type="ECO:0000256" key="5">
    <source>
        <dbReference type="SAM" id="MobiDB-lite"/>
    </source>
</evidence>